<organism evidence="2 3">
    <name type="scientific">Oldenlandia corymbosa var. corymbosa</name>
    <dbReference type="NCBI Taxonomy" id="529605"/>
    <lineage>
        <taxon>Eukaryota</taxon>
        <taxon>Viridiplantae</taxon>
        <taxon>Streptophyta</taxon>
        <taxon>Embryophyta</taxon>
        <taxon>Tracheophyta</taxon>
        <taxon>Spermatophyta</taxon>
        <taxon>Magnoliopsida</taxon>
        <taxon>eudicotyledons</taxon>
        <taxon>Gunneridae</taxon>
        <taxon>Pentapetalae</taxon>
        <taxon>asterids</taxon>
        <taxon>lamiids</taxon>
        <taxon>Gentianales</taxon>
        <taxon>Rubiaceae</taxon>
        <taxon>Rubioideae</taxon>
        <taxon>Spermacoceae</taxon>
        <taxon>Hedyotis-Oldenlandia complex</taxon>
        <taxon>Oldenlandia</taxon>
    </lineage>
</organism>
<dbReference type="PANTHER" id="PTHR31286:SF180">
    <property type="entry name" value="OS10G0362600 PROTEIN"/>
    <property type="match status" value="1"/>
</dbReference>
<feature type="region of interest" description="Disordered" evidence="1">
    <location>
        <begin position="121"/>
        <end position="146"/>
    </location>
</feature>
<dbReference type="InterPro" id="IPR040256">
    <property type="entry name" value="At4g02000-like"/>
</dbReference>
<dbReference type="EMBL" id="OX459120">
    <property type="protein sequence ID" value="CAI9099308.1"/>
    <property type="molecule type" value="Genomic_DNA"/>
</dbReference>
<name>A0AAV1CVM8_OLDCO</name>
<feature type="region of interest" description="Disordered" evidence="1">
    <location>
        <begin position="220"/>
        <end position="246"/>
    </location>
</feature>
<keyword evidence="3" id="KW-1185">Reference proteome</keyword>
<feature type="compositionally biased region" description="Basic and acidic residues" evidence="1">
    <location>
        <begin position="125"/>
        <end position="146"/>
    </location>
</feature>
<reference evidence="2" key="1">
    <citation type="submission" date="2023-03" db="EMBL/GenBank/DDBJ databases">
        <authorList>
            <person name="Julca I."/>
        </authorList>
    </citation>
    <scope>NUCLEOTIDE SEQUENCE</scope>
</reference>
<evidence type="ECO:0000313" key="2">
    <source>
        <dbReference type="EMBL" id="CAI9099308.1"/>
    </source>
</evidence>
<gene>
    <name evidence="2" type="ORF">OLC1_LOCUS9358</name>
</gene>
<evidence type="ECO:0000256" key="1">
    <source>
        <dbReference type="SAM" id="MobiDB-lite"/>
    </source>
</evidence>
<dbReference type="Proteomes" id="UP001161247">
    <property type="component" value="Chromosome 3"/>
</dbReference>
<feature type="region of interest" description="Disordered" evidence="1">
    <location>
        <begin position="258"/>
        <end position="326"/>
    </location>
</feature>
<evidence type="ECO:0000313" key="3">
    <source>
        <dbReference type="Proteomes" id="UP001161247"/>
    </source>
</evidence>
<protein>
    <submittedName>
        <fullName evidence="2">OLC1v1036103C1</fullName>
    </submittedName>
</protein>
<dbReference type="PANTHER" id="PTHR31286">
    <property type="entry name" value="GLYCINE-RICH CELL WALL STRUCTURAL PROTEIN 1.8-LIKE"/>
    <property type="match status" value="1"/>
</dbReference>
<accession>A0AAV1CVM8</accession>
<proteinExistence type="predicted"/>
<sequence length="326" mass="36461">MSRPSIARVCVEVNLLHEPPKRIRLGTSENSYFQSITYENLPDYCLECRKIDHAAPDCRHVKGRKKDIEMRSKNPSAMEDQSTKAPVVGKENIPVSVEAVVRNKNSKGTADHSKGVPVVENNIWKQKEGSSSHVEGLEKVKEASTSEQRFSKDQLNLFLQKTKQKEVSLDAHEEEETEKSAEQNVSDLQIVVYKDLVKVTEELPKVVTQSHFHILSEIQENQDDEGEKETQNDLANPSFELEVEPDSVDELEKIKTLKKNSAISSDDSDVGRTLATSHSQEAHLITSDDEGKKKKIERPKGSTKAAKLPVAKTRASARLLSNSLPN</sequence>
<dbReference type="AlphaFoldDB" id="A0AAV1CVM8"/>